<dbReference type="Gene3D" id="1.10.10.10">
    <property type="entry name" value="Winged helix-like DNA-binding domain superfamily/Winged helix DNA-binding domain"/>
    <property type="match status" value="1"/>
</dbReference>
<dbReference type="InterPro" id="IPR036388">
    <property type="entry name" value="WH-like_DNA-bd_sf"/>
</dbReference>
<dbReference type="SUPFAM" id="SSF46785">
    <property type="entry name" value="Winged helix' DNA-binding domain"/>
    <property type="match status" value="1"/>
</dbReference>
<keyword evidence="3 7" id="KW-0238">DNA-binding</keyword>
<feature type="region of interest" description="Disordered" evidence="5">
    <location>
        <begin position="88"/>
        <end position="176"/>
    </location>
</feature>
<evidence type="ECO:0000256" key="2">
    <source>
        <dbReference type="ARBA" id="ARBA00023015"/>
    </source>
</evidence>
<dbReference type="RefSeq" id="WP_188070499.1">
    <property type="nucleotide sequence ID" value="NZ_BSPS01000014.1"/>
</dbReference>
<feature type="compositionally biased region" description="Basic and acidic residues" evidence="5">
    <location>
        <begin position="155"/>
        <end position="176"/>
    </location>
</feature>
<dbReference type="PROSITE" id="PS50931">
    <property type="entry name" value="HTH_LYSR"/>
    <property type="match status" value="1"/>
</dbReference>
<evidence type="ECO:0000256" key="4">
    <source>
        <dbReference type="ARBA" id="ARBA00023163"/>
    </source>
</evidence>
<dbReference type="PANTHER" id="PTHR30346">
    <property type="entry name" value="TRANSCRIPTIONAL DUAL REGULATOR HCAR-RELATED"/>
    <property type="match status" value="1"/>
</dbReference>
<protein>
    <submittedName>
        <fullName evidence="7">DNA-binding transcriptional LysR family regulator</fullName>
    </submittedName>
</protein>
<feature type="domain" description="HTH lysR-type" evidence="6">
    <location>
        <begin position="6"/>
        <end position="61"/>
    </location>
</feature>
<dbReference type="GO" id="GO:0032993">
    <property type="term" value="C:protein-DNA complex"/>
    <property type="evidence" value="ECO:0007669"/>
    <property type="project" value="TreeGrafter"/>
</dbReference>
<dbReference type="AlphaFoldDB" id="A0A7W6FNL0"/>
<dbReference type="EMBL" id="JACIDT010000002">
    <property type="protein sequence ID" value="MBB3924928.1"/>
    <property type="molecule type" value="Genomic_DNA"/>
</dbReference>
<organism evidence="7 8">
    <name type="scientific">Sphingobium jiangsuense</name>
    <dbReference type="NCBI Taxonomy" id="870476"/>
    <lineage>
        <taxon>Bacteria</taxon>
        <taxon>Pseudomonadati</taxon>
        <taxon>Pseudomonadota</taxon>
        <taxon>Alphaproteobacteria</taxon>
        <taxon>Sphingomonadales</taxon>
        <taxon>Sphingomonadaceae</taxon>
        <taxon>Sphingobium</taxon>
    </lineage>
</organism>
<dbReference type="InterPro" id="IPR000847">
    <property type="entry name" value="LysR_HTH_N"/>
</dbReference>
<name>A0A7W6FNL0_9SPHN</name>
<evidence type="ECO:0000256" key="1">
    <source>
        <dbReference type="ARBA" id="ARBA00009437"/>
    </source>
</evidence>
<reference evidence="7 8" key="1">
    <citation type="submission" date="2020-08" db="EMBL/GenBank/DDBJ databases">
        <title>Genomic Encyclopedia of Type Strains, Phase IV (KMG-IV): sequencing the most valuable type-strain genomes for metagenomic binning, comparative biology and taxonomic classification.</title>
        <authorList>
            <person name="Goeker M."/>
        </authorList>
    </citation>
    <scope>NUCLEOTIDE SEQUENCE [LARGE SCALE GENOMIC DNA]</scope>
    <source>
        <strain evidence="7 8">DSM 26189</strain>
    </source>
</reference>
<dbReference type="Proteomes" id="UP000571950">
    <property type="component" value="Unassembled WGS sequence"/>
</dbReference>
<feature type="compositionally biased region" description="Basic and acidic residues" evidence="5">
    <location>
        <begin position="121"/>
        <end position="130"/>
    </location>
</feature>
<evidence type="ECO:0000256" key="5">
    <source>
        <dbReference type="SAM" id="MobiDB-lite"/>
    </source>
</evidence>
<keyword evidence="4" id="KW-0804">Transcription</keyword>
<dbReference type="InterPro" id="IPR005119">
    <property type="entry name" value="LysR_subst-bd"/>
</dbReference>
<evidence type="ECO:0000256" key="3">
    <source>
        <dbReference type="ARBA" id="ARBA00023125"/>
    </source>
</evidence>
<keyword evidence="2" id="KW-0805">Transcription regulation</keyword>
<dbReference type="SUPFAM" id="SSF53850">
    <property type="entry name" value="Periplasmic binding protein-like II"/>
    <property type="match status" value="1"/>
</dbReference>
<sequence length="380" mass="41241">MVASVIQQFDIFAQLVASGSITASARALNLPAADVVEAMDQLEERLGCRLFAMEGSAVELTATGQKLVQALGALSLDAQERWITGLLAGEAPGGDGETGEEQETEEAPDEAEEAAPPPGLRQEDAEEQARPPENGIEEEEPEEASPPAPPPAGRSEAETAPAEKDTHPPRPSRPEPLRHIMLASHPAIFSHFQEALVAFEEASPDIGITLHLDAMDEDRVQDLFTRKKADIAYFYALEEPEGLASRYAWSERISLFVGKDHPLAQQDAALAEDLTTVPYIALAGGNMARLLAEEALARCGLRVGPAVLETDNLYEIMKYMQNHPCYFATFGSMARDFGKMPGITRLGFAQGLPQVQVRQAVRPDLRNDSALLALAEFLFR</sequence>
<dbReference type="Gene3D" id="3.40.190.10">
    <property type="entry name" value="Periplasmic binding protein-like II"/>
    <property type="match status" value="2"/>
</dbReference>
<dbReference type="PANTHER" id="PTHR30346:SF28">
    <property type="entry name" value="HTH-TYPE TRANSCRIPTIONAL REGULATOR CYNR"/>
    <property type="match status" value="1"/>
</dbReference>
<evidence type="ECO:0000259" key="6">
    <source>
        <dbReference type="PROSITE" id="PS50931"/>
    </source>
</evidence>
<dbReference type="Pfam" id="PF03466">
    <property type="entry name" value="LysR_substrate"/>
    <property type="match status" value="1"/>
</dbReference>
<comment type="caution">
    <text evidence="7">The sequence shown here is derived from an EMBL/GenBank/DDBJ whole genome shotgun (WGS) entry which is preliminary data.</text>
</comment>
<evidence type="ECO:0000313" key="7">
    <source>
        <dbReference type="EMBL" id="MBB3924928.1"/>
    </source>
</evidence>
<evidence type="ECO:0000313" key="8">
    <source>
        <dbReference type="Proteomes" id="UP000571950"/>
    </source>
</evidence>
<gene>
    <name evidence="7" type="ORF">GGR43_000629</name>
</gene>
<feature type="compositionally biased region" description="Acidic residues" evidence="5">
    <location>
        <begin position="97"/>
        <end position="113"/>
    </location>
</feature>
<dbReference type="InterPro" id="IPR036390">
    <property type="entry name" value="WH_DNA-bd_sf"/>
</dbReference>
<proteinExistence type="inferred from homology"/>
<dbReference type="GO" id="GO:0003677">
    <property type="term" value="F:DNA binding"/>
    <property type="evidence" value="ECO:0007669"/>
    <property type="project" value="UniProtKB-KW"/>
</dbReference>
<dbReference type="Pfam" id="PF00126">
    <property type="entry name" value="HTH_1"/>
    <property type="match status" value="1"/>
</dbReference>
<keyword evidence="8" id="KW-1185">Reference proteome</keyword>
<comment type="similarity">
    <text evidence="1">Belongs to the LysR transcriptional regulatory family.</text>
</comment>
<dbReference type="GO" id="GO:0003700">
    <property type="term" value="F:DNA-binding transcription factor activity"/>
    <property type="evidence" value="ECO:0007669"/>
    <property type="project" value="InterPro"/>
</dbReference>
<accession>A0A7W6FNL0</accession>